<dbReference type="InterPro" id="IPR009071">
    <property type="entry name" value="HMG_box_dom"/>
</dbReference>
<dbReference type="Proteomes" id="UP000887565">
    <property type="component" value="Unplaced"/>
</dbReference>
<feature type="domain" description="HMG box" evidence="3">
    <location>
        <begin position="40"/>
        <end position="109"/>
    </location>
</feature>
<keyword evidence="1" id="KW-0539">Nucleus</keyword>
<dbReference type="PROSITE" id="PS50118">
    <property type="entry name" value="HMG_BOX_2"/>
    <property type="match status" value="1"/>
</dbReference>
<dbReference type="Gene3D" id="1.10.30.10">
    <property type="entry name" value="High mobility group box domain"/>
    <property type="match status" value="1"/>
</dbReference>
<evidence type="ECO:0000313" key="5">
    <source>
        <dbReference type="WBParaSite" id="nRc.2.0.1.t30758-RA"/>
    </source>
</evidence>
<proteinExistence type="predicted"/>
<dbReference type="InterPro" id="IPR036910">
    <property type="entry name" value="HMG_box_dom_sf"/>
</dbReference>
<dbReference type="Pfam" id="PF00505">
    <property type="entry name" value="HMG_box"/>
    <property type="match status" value="1"/>
</dbReference>
<dbReference type="AlphaFoldDB" id="A0A915JXE4"/>
<protein>
    <submittedName>
        <fullName evidence="5">HMG box domain-containing protein</fullName>
    </submittedName>
</protein>
<dbReference type="GO" id="GO:0003677">
    <property type="term" value="F:DNA binding"/>
    <property type="evidence" value="ECO:0007669"/>
    <property type="project" value="UniProtKB-UniRule"/>
</dbReference>
<keyword evidence="1" id="KW-0238">DNA-binding</keyword>
<dbReference type="GO" id="GO:0005634">
    <property type="term" value="C:nucleus"/>
    <property type="evidence" value="ECO:0007669"/>
    <property type="project" value="UniProtKB-UniRule"/>
</dbReference>
<feature type="coiled-coil region" evidence="2">
    <location>
        <begin position="113"/>
        <end position="141"/>
    </location>
</feature>
<keyword evidence="2" id="KW-0175">Coiled coil</keyword>
<evidence type="ECO:0000256" key="1">
    <source>
        <dbReference type="PROSITE-ProRule" id="PRU00267"/>
    </source>
</evidence>
<name>A0A915JXE4_ROMCU</name>
<sequence>MALPRDRRDRWPSGPNKLLEQGYPLRSHFSRKSCTPASKPRRPVTGYDVFLRNAYPDMKAKYPSFTQQQIYSMIGRMWRETLTWQDRQICYDFADEEKDVYYAQMKEWRKKRNVVLQEEKAAIEAKKAKIAERKEAELKEESIKWVEEPDCKVQ</sequence>
<evidence type="ECO:0000259" key="3">
    <source>
        <dbReference type="PROSITE" id="PS50118"/>
    </source>
</evidence>
<dbReference type="SMART" id="SM00398">
    <property type="entry name" value="HMG"/>
    <property type="match status" value="1"/>
</dbReference>
<evidence type="ECO:0000256" key="2">
    <source>
        <dbReference type="SAM" id="Coils"/>
    </source>
</evidence>
<accession>A0A915JXE4</accession>
<dbReference type="WBParaSite" id="nRc.2.0.1.t30758-RA">
    <property type="protein sequence ID" value="nRc.2.0.1.t30758-RA"/>
    <property type="gene ID" value="nRc.2.0.1.g30758"/>
</dbReference>
<organism evidence="4 5">
    <name type="scientific">Romanomermis culicivorax</name>
    <name type="common">Nematode worm</name>
    <dbReference type="NCBI Taxonomy" id="13658"/>
    <lineage>
        <taxon>Eukaryota</taxon>
        <taxon>Metazoa</taxon>
        <taxon>Ecdysozoa</taxon>
        <taxon>Nematoda</taxon>
        <taxon>Enoplea</taxon>
        <taxon>Dorylaimia</taxon>
        <taxon>Mermithida</taxon>
        <taxon>Mermithoidea</taxon>
        <taxon>Mermithidae</taxon>
        <taxon>Romanomermis</taxon>
    </lineage>
</organism>
<keyword evidence="4" id="KW-1185">Reference proteome</keyword>
<feature type="DNA-binding region" description="HMG box" evidence="1">
    <location>
        <begin position="40"/>
        <end position="109"/>
    </location>
</feature>
<reference evidence="5" key="1">
    <citation type="submission" date="2022-11" db="UniProtKB">
        <authorList>
            <consortium name="WormBaseParasite"/>
        </authorList>
    </citation>
    <scope>IDENTIFICATION</scope>
</reference>
<dbReference type="SUPFAM" id="SSF47095">
    <property type="entry name" value="HMG-box"/>
    <property type="match status" value="1"/>
</dbReference>
<evidence type="ECO:0000313" key="4">
    <source>
        <dbReference type="Proteomes" id="UP000887565"/>
    </source>
</evidence>